<dbReference type="AlphaFoldDB" id="A0A4V5ZNC5"/>
<proteinExistence type="predicted"/>
<dbReference type="OrthoDB" id="307419at2157"/>
<protein>
    <recommendedName>
        <fullName evidence="2">DUF7981 domain-containing protein</fullName>
    </recommendedName>
</protein>
<keyword evidence="1" id="KW-0812">Transmembrane</keyword>
<evidence type="ECO:0000313" key="3">
    <source>
        <dbReference type="EMBL" id="TKR24793.1"/>
    </source>
</evidence>
<keyword evidence="4" id="KW-1185">Reference proteome</keyword>
<gene>
    <name evidence="3" type="ORF">DM868_12695</name>
</gene>
<dbReference type="Proteomes" id="UP000308037">
    <property type="component" value="Unassembled WGS sequence"/>
</dbReference>
<keyword evidence="1" id="KW-1133">Transmembrane helix</keyword>
<organism evidence="3 4">
    <name type="scientific">Natronomonas salsuginis</name>
    <dbReference type="NCBI Taxonomy" id="2217661"/>
    <lineage>
        <taxon>Archaea</taxon>
        <taxon>Methanobacteriati</taxon>
        <taxon>Methanobacteriota</taxon>
        <taxon>Stenosarchaea group</taxon>
        <taxon>Halobacteria</taxon>
        <taxon>Halobacteriales</taxon>
        <taxon>Natronomonadaceae</taxon>
        <taxon>Natronomonas</taxon>
    </lineage>
</organism>
<sequence length="74" mass="7488">MGVLSPRRASALLWGVVGALAFLVVHGAYLLSGGAFLGVGPIAGVACAVFAATALGSYYAERRFGPFAARFGGR</sequence>
<dbReference type="RefSeq" id="WP_137277205.1">
    <property type="nucleotide sequence ID" value="NZ_QKNX01000006.1"/>
</dbReference>
<keyword evidence="1" id="KW-0472">Membrane</keyword>
<dbReference type="Pfam" id="PF25938">
    <property type="entry name" value="DUF7981"/>
    <property type="match status" value="1"/>
</dbReference>
<evidence type="ECO:0000313" key="4">
    <source>
        <dbReference type="Proteomes" id="UP000308037"/>
    </source>
</evidence>
<feature type="transmembrane region" description="Helical" evidence="1">
    <location>
        <begin position="37"/>
        <end position="60"/>
    </location>
</feature>
<dbReference type="InterPro" id="IPR058287">
    <property type="entry name" value="DUF7981"/>
</dbReference>
<accession>A0A4V5ZNC5</accession>
<dbReference type="EMBL" id="QKNX01000006">
    <property type="protein sequence ID" value="TKR24793.1"/>
    <property type="molecule type" value="Genomic_DNA"/>
</dbReference>
<feature type="domain" description="DUF7981" evidence="2">
    <location>
        <begin position="5"/>
        <end position="64"/>
    </location>
</feature>
<feature type="transmembrane region" description="Helical" evidence="1">
    <location>
        <begin position="12"/>
        <end position="31"/>
    </location>
</feature>
<reference evidence="3 4" key="1">
    <citation type="submission" date="2019-04" db="EMBL/GenBank/DDBJ databases">
        <title>Natronomonas sp. F20-122 a newhaloarchaeon isolated from a saline saltern of Isla Bacuta, Huelva, Spain.</title>
        <authorList>
            <person name="Duran-Viseras A."/>
            <person name="Sanchez-Porro C."/>
            <person name="Ventosa A."/>
        </authorList>
    </citation>
    <scope>NUCLEOTIDE SEQUENCE [LARGE SCALE GENOMIC DNA]</scope>
    <source>
        <strain evidence="3 4">F20-122</strain>
    </source>
</reference>
<comment type="caution">
    <text evidence="3">The sequence shown here is derived from an EMBL/GenBank/DDBJ whole genome shotgun (WGS) entry which is preliminary data.</text>
</comment>
<evidence type="ECO:0000256" key="1">
    <source>
        <dbReference type="SAM" id="Phobius"/>
    </source>
</evidence>
<name>A0A4V5ZNC5_9EURY</name>
<evidence type="ECO:0000259" key="2">
    <source>
        <dbReference type="Pfam" id="PF25938"/>
    </source>
</evidence>